<dbReference type="AlphaFoldDB" id="B7P128"/>
<dbReference type="InParanoid" id="B7P128"/>
<name>B7P128_IXOSC</name>
<comment type="subcellular location">
    <subcellularLocation>
        <location evidence="1">Membrane</location>
        <topology evidence="1">Multi-pass membrane protein</topology>
    </subcellularLocation>
</comment>
<dbReference type="EMBL" id="ABJB010606210">
    <property type="status" value="NOT_ANNOTATED_CDS"/>
    <property type="molecule type" value="Genomic_DNA"/>
</dbReference>
<dbReference type="InterPro" id="IPR001828">
    <property type="entry name" value="ANF_lig-bd_rcpt"/>
</dbReference>
<gene>
    <name evidence="11" type="ORF">IscW_ISCW016580</name>
</gene>
<evidence type="ECO:0000256" key="8">
    <source>
        <dbReference type="ARBA" id="ARBA00023180"/>
    </source>
</evidence>
<evidence type="ECO:0000313" key="13">
    <source>
        <dbReference type="Proteomes" id="UP000001555"/>
    </source>
</evidence>
<reference evidence="11 13" key="1">
    <citation type="submission" date="2008-03" db="EMBL/GenBank/DDBJ databases">
        <title>Annotation of Ixodes scapularis.</title>
        <authorList>
            <consortium name="Ixodes scapularis Genome Project Consortium"/>
            <person name="Caler E."/>
            <person name="Hannick L.I."/>
            <person name="Bidwell S."/>
            <person name="Joardar V."/>
            <person name="Thiagarajan M."/>
            <person name="Amedeo P."/>
            <person name="Galinsky K.J."/>
            <person name="Schobel S."/>
            <person name="Inman J."/>
            <person name="Hostetler J."/>
            <person name="Miller J."/>
            <person name="Hammond M."/>
            <person name="Megy K."/>
            <person name="Lawson D."/>
            <person name="Kodira C."/>
            <person name="Sutton G."/>
            <person name="Meyer J."/>
            <person name="Hill C.A."/>
            <person name="Birren B."/>
            <person name="Nene V."/>
            <person name="Collins F."/>
            <person name="Alarcon-Chaidez F."/>
            <person name="Wikel S."/>
            <person name="Strausberg R."/>
        </authorList>
    </citation>
    <scope>NUCLEOTIDE SEQUENCE [LARGE SCALE GENOMIC DNA]</scope>
    <source>
        <strain evidence="13">Wikel</strain>
        <strain evidence="11">Wikel colony</strain>
    </source>
</reference>
<dbReference type="VEuPathDB" id="VectorBase:ISCI021732"/>
<dbReference type="Gene3D" id="3.40.50.2300">
    <property type="match status" value="1"/>
</dbReference>
<dbReference type="InterPro" id="IPR028082">
    <property type="entry name" value="Peripla_BP_I"/>
</dbReference>
<proteinExistence type="predicted"/>
<evidence type="ECO:0000256" key="3">
    <source>
        <dbReference type="ARBA" id="ARBA00022729"/>
    </source>
</evidence>
<dbReference type="EnsemblMetazoa" id="ISCW016580-RA">
    <property type="protein sequence ID" value="ISCW016580-PA"/>
    <property type="gene ID" value="ISCW016580"/>
</dbReference>
<feature type="signal peptide" evidence="9">
    <location>
        <begin position="1"/>
        <end position="38"/>
    </location>
</feature>
<dbReference type="SUPFAM" id="SSF53822">
    <property type="entry name" value="Periplasmic binding protein-like I"/>
    <property type="match status" value="1"/>
</dbReference>
<evidence type="ECO:0000256" key="9">
    <source>
        <dbReference type="SAM" id="SignalP"/>
    </source>
</evidence>
<dbReference type="PaxDb" id="6945-B7P128"/>
<reference evidence="12" key="2">
    <citation type="submission" date="2020-05" db="UniProtKB">
        <authorList>
            <consortium name="EnsemblMetazoa"/>
        </authorList>
    </citation>
    <scope>IDENTIFICATION</scope>
    <source>
        <strain evidence="12">wikel</strain>
    </source>
</reference>
<dbReference type="EMBL" id="ABJB010696824">
    <property type="status" value="NOT_ANNOTATED_CDS"/>
    <property type="molecule type" value="Genomic_DNA"/>
</dbReference>
<evidence type="ECO:0000256" key="6">
    <source>
        <dbReference type="ARBA" id="ARBA00023157"/>
    </source>
</evidence>
<dbReference type="Proteomes" id="UP000001555">
    <property type="component" value="Unassembled WGS sequence"/>
</dbReference>
<dbReference type="FunFam" id="3.40.50.2300:FF:000219">
    <property type="entry name" value="Glutamate metabotropic receptor 5"/>
    <property type="match status" value="1"/>
</dbReference>
<keyword evidence="13" id="KW-1185">Reference proteome</keyword>
<feature type="chain" id="PRO_5010825717" evidence="9">
    <location>
        <begin position="39"/>
        <end position="414"/>
    </location>
</feature>
<feature type="domain" description="Receptor ligand binding region" evidence="10">
    <location>
        <begin position="99"/>
        <end position="262"/>
    </location>
</feature>
<sequence length="414" mass="46138">MRPGSSASPASAAARPARWWYGGSTRLLLALALQLAMQRRHGGCGAAAVPVTTQRHIGSIPGDFIIGALFPVHQSPDAKNAQTRTCGEVREHYGIQRVEASLQTIDDINRSDTLLPNVTLGIEIRDSCWYSPTALEQSIEFIRDAISAQDHHGWGVNVTGGEVPANCPSRGPPSRRIKNLVGVIGPGSSAVTIQVQNLLQLFNIPQIGYSATSRQLSNKQFFKYFLRVVPSDQYQSQMMVDALLMYNWTYISTVNTEGEDTRHNAVAAQHLTLADVKCRLTTHDGQNELGARDQELHIQNRGTRKQFPEPADRFDRIDAALWRRLQAGNFPNKVLARHVDPDRYEDDSCPWCGSRATLYHSTWECTNNDELPKLQDEEKGQAGWERLLRSRDPGEQLRLLERAKLAGQLLGILE</sequence>
<dbReference type="STRING" id="6945.B7P128"/>
<evidence type="ECO:0000256" key="7">
    <source>
        <dbReference type="ARBA" id="ARBA00023170"/>
    </source>
</evidence>
<dbReference type="InterPro" id="IPR050726">
    <property type="entry name" value="mGluR"/>
</dbReference>
<dbReference type="HOGENOM" id="CLU_664455_0_0_1"/>
<evidence type="ECO:0000259" key="10">
    <source>
        <dbReference type="Pfam" id="PF01094"/>
    </source>
</evidence>
<accession>B7P128</accession>
<dbReference type="Pfam" id="PF01094">
    <property type="entry name" value="ANF_receptor"/>
    <property type="match status" value="1"/>
</dbReference>
<dbReference type="GO" id="GO:0004930">
    <property type="term" value="F:G protein-coupled receptor activity"/>
    <property type="evidence" value="ECO:0007669"/>
    <property type="project" value="InterPro"/>
</dbReference>
<evidence type="ECO:0000256" key="5">
    <source>
        <dbReference type="ARBA" id="ARBA00023136"/>
    </source>
</evidence>
<keyword evidence="4" id="KW-1133">Transmembrane helix</keyword>
<dbReference type="EMBL" id="DS614359">
    <property type="protein sequence ID" value="EEC00300.1"/>
    <property type="molecule type" value="Genomic_DNA"/>
</dbReference>
<keyword evidence="7 11" id="KW-0675">Receptor</keyword>
<evidence type="ECO:0000256" key="2">
    <source>
        <dbReference type="ARBA" id="ARBA00022692"/>
    </source>
</evidence>
<dbReference type="PANTHER" id="PTHR24060">
    <property type="entry name" value="METABOTROPIC GLUTAMATE RECEPTOR"/>
    <property type="match status" value="1"/>
</dbReference>
<organism>
    <name type="scientific">Ixodes scapularis</name>
    <name type="common">Black-legged tick</name>
    <name type="synonym">Deer tick</name>
    <dbReference type="NCBI Taxonomy" id="6945"/>
    <lineage>
        <taxon>Eukaryota</taxon>
        <taxon>Metazoa</taxon>
        <taxon>Ecdysozoa</taxon>
        <taxon>Arthropoda</taxon>
        <taxon>Chelicerata</taxon>
        <taxon>Arachnida</taxon>
        <taxon>Acari</taxon>
        <taxon>Parasitiformes</taxon>
        <taxon>Ixodida</taxon>
        <taxon>Ixodoidea</taxon>
        <taxon>Ixodidae</taxon>
        <taxon>Ixodinae</taxon>
        <taxon>Ixodes</taxon>
    </lineage>
</organism>
<evidence type="ECO:0000256" key="4">
    <source>
        <dbReference type="ARBA" id="ARBA00022989"/>
    </source>
</evidence>
<keyword evidence="8" id="KW-0325">Glycoprotein</keyword>
<dbReference type="PRINTS" id="PR00248">
    <property type="entry name" value="GPCRMGR"/>
</dbReference>
<evidence type="ECO:0000313" key="11">
    <source>
        <dbReference type="EMBL" id="EEC00300.1"/>
    </source>
</evidence>
<keyword evidence="5" id="KW-0472">Membrane</keyword>
<dbReference type="OrthoDB" id="425344at2759"/>
<keyword evidence="2" id="KW-0812">Transmembrane</keyword>
<dbReference type="GO" id="GO:0016020">
    <property type="term" value="C:membrane"/>
    <property type="evidence" value="ECO:0007669"/>
    <property type="project" value="UniProtKB-SubCell"/>
</dbReference>
<keyword evidence="3 9" id="KW-0732">Signal</keyword>
<dbReference type="EMBL" id="ABJB011000460">
    <property type="status" value="NOT_ANNOTATED_CDS"/>
    <property type="molecule type" value="Genomic_DNA"/>
</dbReference>
<dbReference type="GO" id="GO:0007216">
    <property type="term" value="P:G protein-coupled glutamate receptor signaling pathway"/>
    <property type="evidence" value="ECO:0007669"/>
    <property type="project" value="UniProtKB-ARBA"/>
</dbReference>
<dbReference type="InterPro" id="IPR000337">
    <property type="entry name" value="GPCR_3"/>
</dbReference>
<keyword evidence="6" id="KW-1015">Disulfide bond</keyword>
<dbReference type="VEuPathDB" id="VectorBase:ISCI016580"/>
<dbReference type="VEuPathDB" id="VectorBase:ISCP_030064"/>
<evidence type="ECO:0000313" key="12">
    <source>
        <dbReference type="EnsemblMetazoa" id="ISCW016580-PA"/>
    </source>
</evidence>
<dbReference type="VEuPathDB" id="VectorBase:ISCW016580"/>
<evidence type="ECO:0000256" key="1">
    <source>
        <dbReference type="ARBA" id="ARBA00004141"/>
    </source>
</evidence>
<protein>
    <submittedName>
        <fullName evidence="11 12">Metabotropic glutamate receptor 1, putative</fullName>
    </submittedName>
</protein>